<gene>
    <name evidence="2" type="ORF">K432DRAFT_442758</name>
</gene>
<accession>A0A8E2JFS2</accession>
<dbReference type="OrthoDB" id="47375at2759"/>
<name>A0A8E2JFS2_9PEZI</name>
<reference evidence="2 3" key="1">
    <citation type="journal article" date="2016" name="Nat. Commun.">
        <title>Ectomycorrhizal ecology is imprinted in the genome of the dominant symbiotic fungus Cenococcum geophilum.</title>
        <authorList>
            <consortium name="DOE Joint Genome Institute"/>
            <person name="Peter M."/>
            <person name="Kohler A."/>
            <person name="Ohm R.A."/>
            <person name="Kuo A."/>
            <person name="Krutzmann J."/>
            <person name="Morin E."/>
            <person name="Arend M."/>
            <person name="Barry K.W."/>
            <person name="Binder M."/>
            <person name="Choi C."/>
            <person name="Clum A."/>
            <person name="Copeland A."/>
            <person name="Grisel N."/>
            <person name="Haridas S."/>
            <person name="Kipfer T."/>
            <person name="LaButti K."/>
            <person name="Lindquist E."/>
            <person name="Lipzen A."/>
            <person name="Maire R."/>
            <person name="Meier B."/>
            <person name="Mihaltcheva S."/>
            <person name="Molinier V."/>
            <person name="Murat C."/>
            <person name="Poggeler S."/>
            <person name="Quandt C.A."/>
            <person name="Sperisen C."/>
            <person name="Tritt A."/>
            <person name="Tisserant E."/>
            <person name="Crous P.W."/>
            <person name="Henrissat B."/>
            <person name="Nehls U."/>
            <person name="Egli S."/>
            <person name="Spatafora J.W."/>
            <person name="Grigoriev I.V."/>
            <person name="Martin F.M."/>
        </authorList>
    </citation>
    <scope>NUCLEOTIDE SEQUENCE [LARGE SCALE GENOMIC DNA]</scope>
    <source>
        <strain evidence="2 3">CBS 459.81</strain>
    </source>
</reference>
<protein>
    <submittedName>
        <fullName evidence="2">Glycosyltransferase family 25 protein</fullName>
    </submittedName>
</protein>
<keyword evidence="2" id="KW-0808">Transferase</keyword>
<keyword evidence="1" id="KW-0472">Membrane</keyword>
<keyword evidence="1" id="KW-1133">Transmembrane helix</keyword>
<organism evidence="2 3">
    <name type="scientific">Lepidopterella palustris CBS 459.81</name>
    <dbReference type="NCBI Taxonomy" id="1314670"/>
    <lineage>
        <taxon>Eukaryota</taxon>
        <taxon>Fungi</taxon>
        <taxon>Dikarya</taxon>
        <taxon>Ascomycota</taxon>
        <taxon>Pezizomycotina</taxon>
        <taxon>Dothideomycetes</taxon>
        <taxon>Pleosporomycetidae</taxon>
        <taxon>Mytilinidiales</taxon>
        <taxon>Argynnaceae</taxon>
        <taxon>Lepidopterella</taxon>
    </lineage>
</organism>
<keyword evidence="3" id="KW-1185">Reference proteome</keyword>
<dbReference type="EMBL" id="KV744939">
    <property type="protein sequence ID" value="OCK80939.1"/>
    <property type="molecule type" value="Genomic_DNA"/>
</dbReference>
<evidence type="ECO:0000313" key="2">
    <source>
        <dbReference type="EMBL" id="OCK80939.1"/>
    </source>
</evidence>
<proteinExistence type="predicted"/>
<dbReference type="AlphaFoldDB" id="A0A8E2JFS2"/>
<evidence type="ECO:0000313" key="3">
    <source>
        <dbReference type="Proteomes" id="UP000250266"/>
    </source>
</evidence>
<sequence>MLVASAYYVRTISVFVVLVSIYYLCFFRSSSPFVKHARIFAPANSTLGFGAILVVSSPNVDADRRYNIIQAANVTELDLTIPLQPEWTDKDEAEFRKGGTAEMGKGSVFAWLAHIHVLQEFLNSNLETALILEDDVDWDIFLRSSQIPLAASHLHTFLTPPPQSRHSASHPSFFPPIFAWDVLYLGHCGDYFTPFPNGVGYQTPADLAALPHTLFHDPTLPPRYNLHPFTASLLTALDVPPHTRLWHRSKLPLCTFGYAVTRAAALRIIATIAAPRAPTVGAYDVALSHGCATPQSSSLSPNNNTQPDPDGGLRCWTLQPELFHHRPGPSAISATDGRGIVDRAGLPPVDREGLGQATRRGESSNLGCGFWGGAFEFGEDGELLEGLRRVARRSGVCVKGRWDERDLEWERVEGV</sequence>
<dbReference type="GO" id="GO:0016740">
    <property type="term" value="F:transferase activity"/>
    <property type="evidence" value="ECO:0007669"/>
    <property type="project" value="UniProtKB-KW"/>
</dbReference>
<evidence type="ECO:0000256" key="1">
    <source>
        <dbReference type="SAM" id="Phobius"/>
    </source>
</evidence>
<feature type="transmembrane region" description="Helical" evidence="1">
    <location>
        <begin position="6"/>
        <end position="27"/>
    </location>
</feature>
<keyword evidence="1" id="KW-0812">Transmembrane</keyword>
<dbReference type="Proteomes" id="UP000250266">
    <property type="component" value="Unassembled WGS sequence"/>
</dbReference>